<evidence type="ECO:0000256" key="5">
    <source>
        <dbReference type="ARBA" id="ARBA00023015"/>
    </source>
</evidence>
<evidence type="ECO:0000256" key="10">
    <source>
        <dbReference type="SAM" id="MobiDB-lite"/>
    </source>
</evidence>
<dbReference type="FunFam" id="3.30.50.10:FF:000032">
    <property type="entry name" value="Transcription factor GATA-3"/>
    <property type="match status" value="1"/>
</dbReference>
<dbReference type="GO" id="GO:0000122">
    <property type="term" value="P:negative regulation of transcription by RNA polymerase II"/>
    <property type="evidence" value="ECO:0007669"/>
    <property type="project" value="TreeGrafter"/>
</dbReference>
<dbReference type="Gene3D" id="3.30.50.10">
    <property type="entry name" value="Erythroid Transcription Factor GATA-1, subunit A"/>
    <property type="match status" value="1"/>
</dbReference>
<evidence type="ECO:0000256" key="1">
    <source>
        <dbReference type="ARBA" id="ARBA00004123"/>
    </source>
</evidence>
<sequence length="1096" mass="124934">MVDSNTISSKNYYHSELQNRLYFSSGSNQDMKIPYPCTCCKRNSPSIFSPRCMNVCADCDTPAINYNLNLSTTNLSDNNLNPFSQFTSLSKSKDPFSSVLNNEQHNYINNNSLRPKISSPINSSLTILKCDEFSTSKLNLGNSVELPTNQLAISNEGDSICDDMEIINNKGTEENNNITSYHQVIHTDNPYHMNQSNPNLLKLLSNCNQLVRNSSVEILPSLYSPLPSLSTVNTLHPFNNHVTRLDSLMLDNTSKCLSENCITENMEKYNQTKNEDNIVNERSDDYMDSKSTYPNKNSLWMFNNCTNPNNTAGFEEPFDVSHTMQEVIKSSICNYPSNIYNSSLSLPIAFPSSPSASLTHNYESLQVEKPAINFVNHAQVTTNPCMIQHDMQHSTSTNYSSSCSSSSSSSSSSEHQQQQQSHHCFPQTDIASYLPSQINSIECSDKHQYGLTDMSCPRRQEQQYRQKKLFIHFPTPTETVKLMPKHLMMTNAQQHHQHQSQQQLTDDLLESESHSVINKLGMEYTSQATIDKQSVLHETPQCVQCGKFNIENQQWVFDRITELYLCNECNQQVNNDNNRIKSTRKMKHLPSINVPADKAKPFFDPLLNYGTRNRNRSGLDQDNGSLSLLIWNDVKSYSKDPSFIFNPTDNFNEIDKHLQIQSPQEISNYFTWSQYTTNVMKDAAVTRVPIDSIHSEENISKSSNSLNIPNSTRRSGQFCTNCNTSATTLWRRNTEGEPVCNACGLYYKLHKINRPISMKKEGIQTRKRKPKMNTLKSNQLYVPNLSRGSGKPMNKLVTRMDGSKQASFLLIIDISTILYTELYITRAVLSNQSPYKTRHHHIPYKGTEVESHHSIPPRFVAFPNLFYDEQSMKKQNLDENKSNALDSLFHSHSLNEVHPMHTTTRTPQFPPPVSLSHHHRVNIDEPNSSVSDIHYNQYGDQVENTAMMINRLPIMNKVTGENCINSLLIWSNTSRTNDDSMNTVLLTNFIELDRNHNQTITEDDNENSNNNNNENSDKHSNIPIDFSNTVVDFINFQYQEIHEKSETPNLLHPNFEQKTMVTDDVNSITQEQSVNLMNPLEPNFPSPSNFSHSSEI</sequence>
<dbReference type="EMBL" id="KL250580">
    <property type="protein sequence ID" value="KGB33963.1"/>
    <property type="molecule type" value="Genomic_DNA"/>
</dbReference>
<reference evidence="13" key="1">
    <citation type="journal article" date="2012" name="Nat. Genet.">
        <title>Whole-genome sequence of Schistosoma haematobium.</title>
        <authorList>
            <person name="Young N.D."/>
            <person name="Jex A.R."/>
            <person name="Li B."/>
            <person name="Liu S."/>
            <person name="Yang L."/>
            <person name="Xiong Z."/>
            <person name="Li Y."/>
            <person name="Cantacessi C."/>
            <person name="Hall R.S."/>
            <person name="Xu X."/>
            <person name="Chen F."/>
            <person name="Wu X."/>
            <person name="Zerlotini A."/>
            <person name="Oliveira G."/>
            <person name="Hofmann A."/>
            <person name="Zhang G."/>
            <person name="Fang X."/>
            <person name="Kang Y."/>
            <person name="Campbell B.E."/>
            <person name="Loukas A."/>
            <person name="Ranganathan S."/>
            <person name="Rollinson D."/>
            <person name="Rinaldi G."/>
            <person name="Brindley P.J."/>
            <person name="Yang H."/>
            <person name="Wang J."/>
            <person name="Wang J."/>
            <person name="Gasser R.B."/>
        </authorList>
    </citation>
    <scope>NUCLEOTIDE SEQUENCE [LARGE SCALE GENOMIC DNA]</scope>
</reference>
<feature type="region of interest" description="Disordered" evidence="10">
    <location>
        <begin position="1077"/>
        <end position="1096"/>
    </location>
</feature>
<dbReference type="GO" id="GO:0000981">
    <property type="term" value="F:DNA-binding transcription factor activity, RNA polymerase II-specific"/>
    <property type="evidence" value="ECO:0007669"/>
    <property type="project" value="TreeGrafter"/>
</dbReference>
<dbReference type="KEGG" id="shx:MS3_00003520"/>
<reference evidence="12" key="2">
    <citation type="journal article" date="2019" name="Gigascience">
        <title>High-quality Schistosoma haematobium genome achieved by single-molecule and long-range sequencing.</title>
        <authorList>
            <person name="Stroehlein A.J."/>
            <person name="Korhonen P.K."/>
            <person name="Chong T.M."/>
            <person name="Lim Y.L."/>
            <person name="Chan K.G."/>
            <person name="Webster B."/>
            <person name="Rollinson D."/>
            <person name="Brindley P.J."/>
            <person name="Gasser R.B."/>
            <person name="Young N.D."/>
        </authorList>
    </citation>
    <scope>NUCLEOTIDE SEQUENCE</scope>
</reference>
<gene>
    <name evidence="12" type="ORF">MS3_00003520</name>
    <name evidence="13" type="ORF">MS3_02164</name>
</gene>
<dbReference type="Pfam" id="PF00320">
    <property type="entry name" value="GATA"/>
    <property type="match status" value="1"/>
</dbReference>
<dbReference type="GeneID" id="24589863"/>
<dbReference type="AlphaFoldDB" id="A0A095BXY4"/>
<evidence type="ECO:0000256" key="2">
    <source>
        <dbReference type="ARBA" id="ARBA00022723"/>
    </source>
</evidence>
<keyword evidence="3 9" id="KW-0863">Zinc-finger</keyword>
<dbReference type="InterPro" id="IPR013088">
    <property type="entry name" value="Znf_NHR/GATA"/>
</dbReference>
<dbReference type="PANTHER" id="PTHR10071:SF281">
    <property type="entry name" value="BOX A-BINDING FACTOR-RELATED"/>
    <property type="match status" value="1"/>
</dbReference>
<dbReference type="GO" id="GO:0008270">
    <property type="term" value="F:zinc ion binding"/>
    <property type="evidence" value="ECO:0007669"/>
    <property type="project" value="UniProtKB-KW"/>
</dbReference>
<dbReference type="GO" id="GO:0000978">
    <property type="term" value="F:RNA polymerase II cis-regulatory region sequence-specific DNA binding"/>
    <property type="evidence" value="ECO:0007669"/>
    <property type="project" value="TreeGrafter"/>
</dbReference>
<dbReference type="GO" id="GO:0005634">
    <property type="term" value="C:nucleus"/>
    <property type="evidence" value="ECO:0007669"/>
    <property type="project" value="UniProtKB-SubCell"/>
</dbReference>
<evidence type="ECO:0000259" key="11">
    <source>
        <dbReference type="PROSITE" id="PS50114"/>
    </source>
</evidence>
<dbReference type="SUPFAM" id="SSF57716">
    <property type="entry name" value="Glucocorticoid receptor-like (DNA-binding domain)"/>
    <property type="match status" value="1"/>
</dbReference>
<dbReference type="GO" id="GO:0045944">
    <property type="term" value="P:positive regulation of transcription by RNA polymerase II"/>
    <property type="evidence" value="ECO:0007669"/>
    <property type="project" value="TreeGrafter"/>
</dbReference>
<feature type="region of interest" description="Disordered" evidence="10">
    <location>
        <begin position="1000"/>
        <end position="1022"/>
    </location>
</feature>
<reference evidence="12" key="3">
    <citation type="submission" date="2021-06" db="EMBL/GenBank/DDBJ databases">
        <title>Chromosome-level genome assembly for S. haematobium.</title>
        <authorList>
            <person name="Stroehlein A.J."/>
        </authorList>
    </citation>
    <scope>NUCLEOTIDE SEQUENCE</scope>
</reference>
<feature type="compositionally biased region" description="Low complexity" evidence="10">
    <location>
        <begin position="1086"/>
        <end position="1096"/>
    </location>
</feature>
<dbReference type="InterPro" id="IPR000679">
    <property type="entry name" value="Znf_GATA"/>
</dbReference>
<dbReference type="PRINTS" id="PR00619">
    <property type="entry name" value="GATAZNFINGER"/>
</dbReference>
<dbReference type="STRING" id="6185.A0A095BXY4"/>
<keyword evidence="7" id="KW-0804">Transcription</keyword>
<dbReference type="EMBL" id="AMPZ03000002">
    <property type="protein sequence ID" value="KAH9591113.1"/>
    <property type="molecule type" value="Genomic_DNA"/>
</dbReference>
<dbReference type="PANTHER" id="PTHR10071">
    <property type="entry name" value="TRANSCRIPTION FACTOR GATA FAMILY MEMBER"/>
    <property type="match status" value="1"/>
</dbReference>
<reference evidence="12" key="4">
    <citation type="journal article" date="2022" name="PLoS Pathog.">
        <title>Chromosome-level genome of Schistosoma haematobium underpins genome-wide explorations of molecular variation.</title>
        <authorList>
            <person name="Stroehlein A.J."/>
            <person name="Korhonen P.K."/>
            <person name="Lee V.V."/>
            <person name="Ralph S.A."/>
            <person name="Mentink-Kane M."/>
            <person name="You H."/>
            <person name="McManus D.P."/>
            <person name="Tchuente L.T."/>
            <person name="Stothard J.R."/>
            <person name="Kaur P."/>
            <person name="Dudchenko O."/>
            <person name="Aiden E.L."/>
            <person name="Yang B."/>
            <person name="Yang H."/>
            <person name="Emery A.M."/>
            <person name="Webster B.L."/>
            <person name="Brindley P.J."/>
            <person name="Rollinson D."/>
            <person name="Chang B.C.H."/>
            <person name="Gasser R.B."/>
            <person name="Young N.D."/>
        </authorList>
    </citation>
    <scope>NUCLEOTIDE SEQUENCE</scope>
</reference>
<dbReference type="PROSITE" id="PS00344">
    <property type="entry name" value="GATA_ZN_FINGER_1"/>
    <property type="match status" value="1"/>
</dbReference>
<dbReference type="Proteomes" id="UP000471633">
    <property type="component" value="Unassembled WGS sequence"/>
</dbReference>
<feature type="region of interest" description="Disordered" evidence="10">
    <location>
        <begin position="396"/>
        <end position="424"/>
    </location>
</feature>
<evidence type="ECO:0000256" key="8">
    <source>
        <dbReference type="ARBA" id="ARBA00023242"/>
    </source>
</evidence>
<evidence type="ECO:0000256" key="3">
    <source>
        <dbReference type="ARBA" id="ARBA00022771"/>
    </source>
</evidence>
<organism evidence="13">
    <name type="scientific">Schistosoma haematobium</name>
    <name type="common">Blood fluke</name>
    <dbReference type="NCBI Taxonomy" id="6185"/>
    <lineage>
        <taxon>Eukaryota</taxon>
        <taxon>Metazoa</taxon>
        <taxon>Spiralia</taxon>
        <taxon>Lophotrochozoa</taxon>
        <taxon>Platyhelminthes</taxon>
        <taxon>Trematoda</taxon>
        <taxon>Digenea</taxon>
        <taxon>Strigeidida</taxon>
        <taxon>Schistosomatoidea</taxon>
        <taxon>Schistosomatidae</taxon>
        <taxon>Schistosoma</taxon>
    </lineage>
</organism>
<dbReference type="CDD" id="cd00202">
    <property type="entry name" value="ZnF_GATA"/>
    <property type="match status" value="1"/>
</dbReference>
<keyword evidence="8" id="KW-0539">Nucleus</keyword>
<proteinExistence type="predicted"/>
<dbReference type="RefSeq" id="XP_012793741.1">
    <property type="nucleotide sequence ID" value="XM_012938287.2"/>
</dbReference>
<evidence type="ECO:0000313" key="13">
    <source>
        <dbReference type="EMBL" id="KGB33963.1"/>
    </source>
</evidence>
<keyword evidence="4" id="KW-0862">Zinc</keyword>
<keyword evidence="6" id="KW-0238">DNA-binding</keyword>
<dbReference type="GO" id="GO:0045165">
    <property type="term" value="P:cell fate commitment"/>
    <property type="evidence" value="ECO:0007669"/>
    <property type="project" value="TreeGrafter"/>
</dbReference>
<accession>A0A095BXY4</accession>
<keyword evidence="14" id="KW-1185">Reference proteome</keyword>
<evidence type="ECO:0000256" key="4">
    <source>
        <dbReference type="ARBA" id="ARBA00022833"/>
    </source>
</evidence>
<feature type="domain" description="GATA-type" evidence="11">
    <location>
        <begin position="713"/>
        <end position="766"/>
    </location>
</feature>
<evidence type="ECO:0000256" key="6">
    <source>
        <dbReference type="ARBA" id="ARBA00023125"/>
    </source>
</evidence>
<keyword evidence="2" id="KW-0479">Metal-binding</keyword>
<keyword evidence="5" id="KW-0805">Transcription regulation</keyword>
<feature type="compositionally biased region" description="Low complexity" evidence="10">
    <location>
        <begin position="396"/>
        <end position="423"/>
    </location>
</feature>
<dbReference type="InterPro" id="IPR039355">
    <property type="entry name" value="Transcription_factor_GATA"/>
</dbReference>
<dbReference type="CTD" id="24589863"/>
<evidence type="ECO:0000256" key="7">
    <source>
        <dbReference type="ARBA" id="ARBA00023163"/>
    </source>
</evidence>
<name>A0A095BXY4_SCHHA</name>
<dbReference type="PROSITE" id="PS50114">
    <property type="entry name" value="GATA_ZN_FINGER_2"/>
    <property type="match status" value="1"/>
</dbReference>
<evidence type="ECO:0000313" key="12">
    <source>
        <dbReference type="EMBL" id="KAH9591113.1"/>
    </source>
</evidence>
<comment type="subcellular location">
    <subcellularLocation>
        <location evidence="1">Nucleus</location>
    </subcellularLocation>
</comment>
<evidence type="ECO:0000256" key="9">
    <source>
        <dbReference type="PROSITE-ProRule" id="PRU00094"/>
    </source>
</evidence>
<evidence type="ECO:0000313" key="14">
    <source>
        <dbReference type="Proteomes" id="UP000471633"/>
    </source>
</evidence>
<protein>
    <submittedName>
        <fullName evidence="13">GATA-binding factor A</fullName>
    </submittedName>
</protein>
<dbReference type="SMART" id="SM00401">
    <property type="entry name" value="ZnF_GATA"/>
    <property type="match status" value="1"/>
</dbReference>